<dbReference type="PATRIC" id="fig|442562.3.peg.1616"/>
<keyword evidence="3" id="KW-0813">Transport</keyword>
<feature type="domain" description="ABC transporter" evidence="8">
    <location>
        <begin position="278"/>
        <end position="517"/>
    </location>
</feature>
<comment type="similarity">
    <text evidence="2">Belongs to the ABC transporter superfamily.</text>
</comment>
<keyword evidence="7" id="KW-0472">Membrane</keyword>
<dbReference type="InterPro" id="IPR003593">
    <property type="entry name" value="AAA+_ATPase"/>
</dbReference>
<evidence type="ECO:0000256" key="6">
    <source>
        <dbReference type="ARBA" id="ARBA00022840"/>
    </source>
</evidence>
<dbReference type="EMBL" id="AOSK01000041">
    <property type="protein sequence ID" value="EYD76675.1"/>
    <property type="molecule type" value="Genomic_DNA"/>
</dbReference>
<proteinExistence type="inferred from homology"/>
<keyword evidence="5" id="KW-0547">Nucleotide-binding</keyword>
<dbReference type="GO" id="GO:0016887">
    <property type="term" value="F:ATP hydrolysis activity"/>
    <property type="evidence" value="ECO:0007669"/>
    <property type="project" value="InterPro"/>
</dbReference>
<dbReference type="InterPro" id="IPR013563">
    <property type="entry name" value="Oligopep_ABC_C"/>
</dbReference>
<dbReference type="HOGENOM" id="CLU_000604_86_2_5"/>
<feature type="domain" description="ABC transporter" evidence="8">
    <location>
        <begin position="9"/>
        <end position="256"/>
    </location>
</feature>
<dbReference type="InterPro" id="IPR003439">
    <property type="entry name" value="ABC_transporter-like_ATP-bd"/>
</dbReference>
<dbReference type="Proteomes" id="UP000019666">
    <property type="component" value="Unassembled WGS sequence"/>
</dbReference>
<dbReference type="PANTHER" id="PTHR43297">
    <property type="entry name" value="OLIGOPEPTIDE TRANSPORT ATP-BINDING PROTEIN APPD"/>
    <property type="match status" value="1"/>
</dbReference>
<keyword evidence="10" id="KW-1185">Reference proteome</keyword>
<evidence type="ECO:0000256" key="2">
    <source>
        <dbReference type="ARBA" id="ARBA00005417"/>
    </source>
</evidence>
<comment type="caution">
    <text evidence="9">The sequence shown here is derived from an EMBL/GenBank/DDBJ whole genome shotgun (WGS) entry which is preliminary data.</text>
</comment>
<dbReference type="AlphaFoldDB" id="A0A017HQT1"/>
<evidence type="ECO:0000256" key="7">
    <source>
        <dbReference type="ARBA" id="ARBA00023136"/>
    </source>
</evidence>
<evidence type="ECO:0000313" key="10">
    <source>
        <dbReference type="Proteomes" id="UP000019666"/>
    </source>
</evidence>
<organism evidence="9 10">
    <name type="scientific">Rubellimicrobium mesophilum DSM 19309</name>
    <dbReference type="NCBI Taxonomy" id="442562"/>
    <lineage>
        <taxon>Bacteria</taxon>
        <taxon>Pseudomonadati</taxon>
        <taxon>Pseudomonadota</taxon>
        <taxon>Alphaproteobacteria</taxon>
        <taxon>Rhodobacterales</taxon>
        <taxon>Roseobacteraceae</taxon>
        <taxon>Rubellimicrobium</taxon>
    </lineage>
</organism>
<keyword evidence="6 9" id="KW-0067">ATP-binding</keyword>
<dbReference type="RefSeq" id="WP_037277154.1">
    <property type="nucleotide sequence ID" value="NZ_KK088521.1"/>
</dbReference>
<dbReference type="CDD" id="cd03257">
    <property type="entry name" value="ABC_NikE_OppD_transporters"/>
    <property type="match status" value="2"/>
</dbReference>
<evidence type="ECO:0000256" key="5">
    <source>
        <dbReference type="ARBA" id="ARBA00022741"/>
    </source>
</evidence>
<dbReference type="NCBIfam" id="NF007739">
    <property type="entry name" value="PRK10419.1"/>
    <property type="match status" value="2"/>
</dbReference>
<dbReference type="GO" id="GO:0015833">
    <property type="term" value="P:peptide transport"/>
    <property type="evidence" value="ECO:0007669"/>
    <property type="project" value="InterPro"/>
</dbReference>
<dbReference type="Pfam" id="PF08352">
    <property type="entry name" value="oligo_HPY"/>
    <property type="match status" value="1"/>
</dbReference>
<dbReference type="InterPro" id="IPR017871">
    <property type="entry name" value="ABC_transporter-like_CS"/>
</dbReference>
<keyword evidence="4" id="KW-1003">Cell membrane</keyword>
<evidence type="ECO:0000259" key="8">
    <source>
        <dbReference type="PROSITE" id="PS50893"/>
    </source>
</evidence>
<dbReference type="SUPFAM" id="SSF52540">
    <property type="entry name" value="P-loop containing nucleoside triphosphate hydrolases"/>
    <property type="match status" value="2"/>
</dbReference>
<dbReference type="Gene3D" id="3.40.50.300">
    <property type="entry name" value="P-loop containing nucleotide triphosphate hydrolases"/>
    <property type="match status" value="2"/>
</dbReference>
<dbReference type="Pfam" id="PF00005">
    <property type="entry name" value="ABC_tran"/>
    <property type="match status" value="2"/>
</dbReference>
<evidence type="ECO:0000313" key="9">
    <source>
        <dbReference type="EMBL" id="EYD76675.1"/>
    </source>
</evidence>
<dbReference type="STRING" id="442562.Rumeso_01633"/>
<dbReference type="GO" id="GO:0005886">
    <property type="term" value="C:plasma membrane"/>
    <property type="evidence" value="ECO:0007669"/>
    <property type="project" value="UniProtKB-SubCell"/>
</dbReference>
<dbReference type="PROSITE" id="PS50893">
    <property type="entry name" value="ABC_TRANSPORTER_2"/>
    <property type="match status" value="2"/>
</dbReference>
<dbReference type="GO" id="GO:0005524">
    <property type="term" value="F:ATP binding"/>
    <property type="evidence" value="ECO:0007669"/>
    <property type="project" value="UniProtKB-KW"/>
</dbReference>
<evidence type="ECO:0000256" key="4">
    <source>
        <dbReference type="ARBA" id="ARBA00022475"/>
    </source>
</evidence>
<dbReference type="PANTHER" id="PTHR43297:SF2">
    <property type="entry name" value="DIPEPTIDE TRANSPORT ATP-BINDING PROTEIN DPPD"/>
    <property type="match status" value="1"/>
</dbReference>
<accession>A0A017HQT1</accession>
<evidence type="ECO:0000256" key="1">
    <source>
        <dbReference type="ARBA" id="ARBA00004417"/>
    </source>
</evidence>
<dbReference type="InterPro" id="IPR027417">
    <property type="entry name" value="P-loop_NTPase"/>
</dbReference>
<dbReference type="InterPro" id="IPR050388">
    <property type="entry name" value="ABC_Ni/Peptide_Import"/>
</dbReference>
<name>A0A017HQT1_9RHOB</name>
<gene>
    <name evidence="9" type="ORF">Rumeso_01633</name>
</gene>
<comment type="subcellular location">
    <subcellularLocation>
        <location evidence="1">Cell inner membrane</location>
        <topology evidence="1">Peripheral membrane protein</topology>
    </subcellularLocation>
</comment>
<protein>
    <submittedName>
        <fullName evidence="9">Alpha-glucoside transport ATP-binding protein AglK</fullName>
    </submittedName>
</protein>
<dbReference type="PROSITE" id="PS00211">
    <property type="entry name" value="ABC_TRANSPORTER_1"/>
    <property type="match status" value="1"/>
</dbReference>
<dbReference type="SMART" id="SM00382">
    <property type="entry name" value="AAA"/>
    <property type="match status" value="2"/>
</dbReference>
<dbReference type="OrthoDB" id="9802264at2"/>
<reference evidence="9 10" key="1">
    <citation type="submission" date="2013-02" db="EMBL/GenBank/DDBJ databases">
        <authorList>
            <person name="Fiebig A."/>
            <person name="Goeker M."/>
            <person name="Klenk H.-P.P."/>
        </authorList>
    </citation>
    <scope>NUCLEOTIDE SEQUENCE [LARGE SCALE GENOMIC DNA]</scope>
    <source>
        <strain evidence="9 10">DSM 19309</strain>
    </source>
</reference>
<sequence>MSAPRDSVLAIRDLRVVAPNGAVLVDGISLDLPRGEILGLIGESGAGKSTIGLAAMGYGRGGCRIAGGRIELAGTELTASSRPVREAMRGARIAYVAQSAAAAFDPAMRLDRQILETPLQHGLMSAAEARDWMVELFRALQLPDPEGFGRRYPHQVSGGQLQRAMMAMAMSGKPDVLVLDEPTTALDVTTQVEVLALLRDTIRRYGTSALYITHDLAVVAQLADRLMVLRHGREVESGTTAEVLESPREDYTRRLVAERRESLAPAAGVRHDAGETVLDLRNVDAGYGGSLVLQDVSLSVRRGETLAVVGESGSGKSTLARLVAGLLPPARGVVDFRGRPLPGSYRDRDLAGLKSIQMIYQLPDVALNPRQTVGEAIGRPLAFYRGLRGAARREEVARLLALIGLPGDFADRLPGALSGGQNQRVCIARALAAEPDLLICDEVTSALDPLIAEDILRLLRRLQDELGMTYLFITHDLSVVRRLADRTVVMQKGRIVEEGPTATLFETPRAAYTRTLLDSVPELRRDWLDGVLARRVR</sequence>
<evidence type="ECO:0000256" key="3">
    <source>
        <dbReference type="ARBA" id="ARBA00022448"/>
    </source>
</evidence>